<dbReference type="GO" id="GO:0004713">
    <property type="term" value="F:protein tyrosine kinase activity"/>
    <property type="evidence" value="ECO:0007669"/>
    <property type="project" value="TreeGrafter"/>
</dbReference>
<keyword evidence="6 8" id="KW-0472">Membrane</keyword>
<dbReference type="PANTHER" id="PTHR32309:SF13">
    <property type="entry name" value="FERRIC ENTEROBACTIN TRANSPORT PROTEIN FEPE"/>
    <property type="match status" value="1"/>
</dbReference>
<feature type="transmembrane region" description="Helical" evidence="8">
    <location>
        <begin position="17"/>
        <end position="37"/>
    </location>
</feature>
<feature type="domain" description="Polysaccharide chain length determinant N-terminal" evidence="9">
    <location>
        <begin position="3"/>
        <end position="95"/>
    </location>
</feature>
<comment type="caution">
    <text evidence="10">The sequence shown here is derived from an EMBL/GenBank/DDBJ whole genome shotgun (WGS) entry which is preliminary data.</text>
</comment>
<evidence type="ECO:0000259" key="9">
    <source>
        <dbReference type="Pfam" id="PF02706"/>
    </source>
</evidence>
<dbReference type="InterPro" id="IPR003856">
    <property type="entry name" value="LPS_length_determ_N"/>
</dbReference>
<keyword evidence="3" id="KW-1003">Cell membrane</keyword>
<reference evidence="10" key="1">
    <citation type="submission" date="2021-04" db="EMBL/GenBank/DDBJ databases">
        <title>Draft genome sequence of Xylanibacillus composti strain K13.</title>
        <authorList>
            <person name="Uke A."/>
            <person name="Chhe C."/>
            <person name="Baramee S."/>
            <person name="Kosugi A."/>
        </authorList>
    </citation>
    <scope>NUCLEOTIDE SEQUENCE</scope>
    <source>
        <strain evidence="10">K13</strain>
    </source>
</reference>
<name>A0A8J4M2E5_9BACL</name>
<sequence>MESIEFKKLFRILSKRIWLIALIVIVGCAISAVYSFFYVTPVYQASAKILVNKTDNGFVQAQPLNASEITANIMLVNTYKEIIKSRAIMDEVVAQYPQLNLTTDQLIRKVSVSSLNETQVMTISVTDFSHERAVLAVNAVSQVFQEQIPFLMRVDNVKILNEANVRDNPVPINSGPFVNMLISFIASLFLAVCLSLLLDYWDDTIKSEHDVTIVLGVPTYGVIQKIKPKDLNPSSKNKKMMEKKERVEENRYASVNQ</sequence>
<gene>
    <name evidence="10" type="primary">capA</name>
    <name evidence="10" type="ORF">XYCOK13_26040</name>
</gene>
<dbReference type="EMBL" id="BOVK01000032">
    <property type="protein sequence ID" value="GIQ69780.1"/>
    <property type="molecule type" value="Genomic_DNA"/>
</dbReference>
<evidence type="ECO:0000313" key="10">
    <source>
        <dbReference type="EMBL" id="GIQ69780.1"/>
    </source>
</evidence>
<dbReference type="InterPro" id="IPR050445">
    <property type="entry name" value="Bact_polysacc_biosynth/exp"/>
</dbReference>
<evidence type="ECO:0000256" key="8">
    <source>
        <dbReference type="SAM" id="Phobius"/>
    </source>
</evidence>
<dbReference type="RefSeq" id="WP_244865137.1">
    <property type="nucleotide sequence ID" value="NZ_BOVK01000032.1"/>
</dbReference>
<proteinExistence type="inferred from homology"/>
<feature type="transmembrane region" description="Helical" evidence="8">
    <location>
        <begin position="177"/>
        <end position="198"/>
    </location>
</feature>
<evidence type="ECO:0000256" key="4">
    <source>
        <dbReference type="ARBA" id="ARBA00022692"/>
    </source>
</evidence>
<comment type="subcellular location">
    <subcellularLocation>
        <location evidence="1">Cell membrane</location>
        <topology evidence="1">Multi-pass membrane protein</topology>
    </subcellularLocation>
</comment>
<dbReference type="Proteomes" id="UP000677918">
    <property type="component" value="Unassembled WGS sequence"/>
</dbReference>
<evidence type="ECO:0000256" key="5">
    <source>
        <dbReference type="ARBA" id="ARBA00022989"/>
    </source>
</evidence>
<dbReference type="GO" id="GO:0005886">
    <property type="term" value="C:plasma membrane"/>
    <property type="evidence" value="ECO:0007669"/>
    <property type="project" value="UniProtKB-SubCell"/>
</dbReference>
<evidence type="ECO:0000256" key="6">
    <source>
        <dbReference type="ARBA" id="ARBA00023136"/>
    </source>
</evidence>
<dbReference type="PANTHER" id="PTHR32309">
    <property type="entry name" value="TYROSINE-PROTEIN KINASE"/>
    <property type="match status" value="1"/>
</dbReference>
<evidence type="ECO:0000256" key="3">
    <source>
        <dbReference type="ARBA" id="ARBA00022475"/>
    </source>
</evidence>
<dbReference type="AlphaFoldDB" id="A0A8J4M2E5"/>
<protein>
    <submittedName>
        <fullName evidence="10">Capsular polysaccharide type 5/8 biosynthesis protein CapA</fullName>
    </submittedName>
</protein>
<dbReference type="PROSITE" id="PS51257">
    <property type="entry name" value="PROKAR_LIPOPROTEIN"/>
    <property type="match status" value="1"/>
</dbReference>
<keyword evidence="4 8" id="KW-0812">Transmembrane</keyword>
<evidence type="ECO:0000256" key="7">
    <source>
        <dbReference type="SAM" id="MobiDB-lite"/>
    </source>
</evidence>
<accession>A0A8J4M2E5</accession>
<evidence type="ECO:0000256" key="2">
    <source>
        <dbReference type="ARBA" id="ARBA00006683"/>
    </source>
</evidence>
<feature type="region of interest" description="Disordered" evidence="7">
    <location>
        <begin position="230"/>
        <end position="257"/>
    </location>
</feature>
<keyword evidence="11" id="KW-1185">Reference proteome</keyword>
<keyword evidence="5 8" id="KW-1133">Transmembrane helix</keyword>
<feature type="compositionally biased region" description="Basic and acidic residues" evidence="7">
    <location>
        <begin position="239"/>
        <end position="251"/>
    </location>
</feature>
<evidence type="ECO:0000256" key="1">
    <source>
        <dbReference type="ARBA" id="ARBA00004651"/>
    </source>
</evidence>
<evidence type="ECO:0000313" key="11">
    <source>
        <dbReference type="Proteomes" id="UP000677918"/>
    </source>
</evidence>
<dbReference type="Pfam" id="PF02706">
    <property type="entry name" value="Wzz"/>
    <property type="match status" value="1"/>
</dbReference>
<organism evidence="10 11">
    <name type="scientific">Xylanibacillus composti</name>
    <dbReference type="NCBI Taxonomy" id="1572762"/>
    <lineage>
        <taxon>Bacteria</taxon>
        <taxon>Bacillati</taxon>
        <taxon>Bacillota</taxon>
        <taxon>Bacilli</taxon>
        <taxon>Bacillales</taxon>
        <taxon>Paenibacillaceae</taxon>
        <taxon>Xylanibacillus</taxon>
    </lineage>
</organism>
<comment type="similarity">
    <text evidence="2">Belongs to the CpsC/CapA family.</text>
</comment>